<dbReference type="SUPFAM" id="SSF53098">
    <property type="entry name" value="Ribonuclease H-like"/>
    <property type="match status" value="1"/>
</dbReference>
<accession>A0ABV6SD82</accession>
<evidence type="ECO:0000259" key="1">
    <source>
        <dbReference type="Pfam" id="PF13456"/>
    </source>
</evidence>
<dbReference type="Pfam" id="PF13456">
    <property type="entry name" value="RVT_3"/>
    <property type="match status" value="1"/>
</dbReference>
<dbReference type="InterPro" id="IPR012337">
    <property type="entry name" value="RNaseH-like_sf"/>
</dbReference>
<dbReference type="InterPro" id="IPR002156">
    <property type="entry name" value="RNaseH_domain"/>
</dbReference>
<dbReference type="Proteomes" id="UP001589858">
    <property type="component" value="Unassembled WGS sequence"/>
</dbReference>
<dbReference type="EMBL" id="JBHLTM010000085">
    <property type="protein sequence ID" value="MFC0687220.1"/>
    <property type="molecule type" value="Genomic_DNA"/>
</dbReference>
<reference evidence="2 3" key="1">
    <citation type="submission" date="2024-09" db="EMBL/GenBank/DDBJ databases">
        <authorList>
            <person name="Sun Q."/>
            <person name="Mori K."/>
        </authorList>
    </citation>
    <scope>NUCLEOTIDE SEQUENCE [LARGE SCALE GENOMIC DNA]</scope>
    <source>
        <strain evidence="2 3">CICC 11035S</strain>
    </source>
</reference>
<protein>
    <submittedName>
        <fullName evidence="2">Reverse transcriptase-like protein</fullName>
    </submittedName>
</protein>
<dbReference type="RefSeq" id="WP_267219770.1">
    <property type="nucleotide sequence ID" value="NZ_JAPCWC010000005.1"/>
</dbReference>
<dbReference type="InterPro" id="IPR036397">
    <property type="entry name" value="RNaseH_sf"/>
</dbReference>
<organism evidence="2 3">
    <name type="scientific">Novosphingobium clariflavum</name>
    <dbReference type="NCBI Taxonomy" id="2029884"/>
    <lineage>
        <taxon>Bacteria</taxon>
        <taxon>Pseudomonadati</taxon>
        <taxon>Pseudomonadota</taxon>
        <taxon>Alphaproteobacteria</taxon>
        <taxon>Sphingomonadales</taxon>
        <taxon>Sphingomonadaceae</taxon>
        <taxon>Novosphingobium</taxon>
    </lineage>
</organism>
<evidence type="ECO:0000313" key="2">
    <source>
        <dbReference type="EMBL" id="MFC0687220.1"/>
    </source>
</evidence>
<dbReference type="Gene3D" id="3.30.420.10">
    <property type="entry name" value="Ribonuclease H-like superfamily/Ribonuclease H"/>
    <property type="match status" value="1"/>
</dbReference>
<name>A0ABV6SD82_9SPHN</name>
<comment type="caution">
    <text evidence="2">The sequence shown here is derived from an EMBL/GenBank/DDBJ whole genome shotgun (WGS) entry which is preliminary data.</text>
</comment>
<sequence>MVVRRRVKLFFDGGCRPNPGRIEVAVVVRGTVHFEDDLGHGTNRDAEWLALIRALELAQAQGLIGAEFIGDAREITGQASQALARPDEAADRLQDGGHLSRVIALARDVRPARIRWIKREQNLAGIALAARHPR</sequence>
<feature type="domain" description="RNase H type-1" evidence="1">
    <location>
        <begin position="23"/>
        <end position="131"/>
    </location>
</feature>
<keyword evidence="3" id="KW-1185">Reference proteome</keyword>
<evidence type="ECO:0000313" key="3">
    <source>
        <dbReference type="Proteomes" id="UP001589858"/>
    </source>
</evidence>
<gene>
    <name evidence="2" type="ORF">ACFFF8_21780</name>
</gene>
<proteinExistence type="predicted"/>